<evidence type="ECO:0000256" key="2">
    <source>
        <dbReference type="ARBA" id="ARBA00023002"/>
    </source>
</evidence>
<keyword evidence="2" id="KW-0560">Oxidoreductase</keyword>
<comment type="caution">
    <text evidence="6">The sequence shown here is derived from an EMBL/GenBank/DDBJ whole genome shotgun (WGS) entry which is preliminary data.</text>
</comment>
<dbReference type="InterPro" id="IPR002347">
    <property type="entry name" value="SDR_fam"/>
</dbReference>
<dbReference type="RefSeq" id="WP_120684279.1">
    <property type="nucleotide sequence ID" value="NZ_RBAL01000022.1"/>
</dbReference>
<evidence type="ECO:0000259" key="5">
    <source>
        <dbReference type="SMART" id="SM00822"/>
    </source>
</evidence>
<dbReference type="PRINTS" id="PR00081">
    <property type="entry name" value="GDHRDH"/>
</dbReference>
<feature type="compositionally biased region" description="Gly residues" evidence="4">
    <location>
        <begin position="294"/>
        <end position="307"/>
    </location>
</feature>
<dbReference type="SUPFAM" id="SSF51735">
    <property type="entry name" value="NAD(P)-binding Rossmann-fold domains"/>
    <property type="match status" value="1"/>
</dbReference>
<protein>
    <submittedName>
        <fullName evidence="6">SDR family oxidoreductase</fullName>
    </submittedName>
</protein>
<dbReference type="GO" id="GO:0016020">
    <property type="term" value="C:membrane"/>
    <property type="evidence" value="ECO:0007669"/>
    <property type="project" value="TreeGrafter"/>
</dbReference>
<comment type="similarity">
    <text evidence="1 3">Belongs to the short-chain dehydrogenases/reductases (SDR) family.</text>
</comment>
<evidence type="ECO:0000256" key="3">
    <source>
        <dbReference type="RuleBase" id="RU000363"/>
    </source>
</evidence>
<dbReference type="PRINTS" id="PR00080">
    <property type="entry name" value="SDRFAMILY"/>
</dbReference>
<feature type="compositionally biased region" description="Gly residues" evidence="4">
    <location>
        <begin position="323"/>
        <end position="332"/>
    </location>
</feature>
<reference evidence="6 7" key="1">
    <citation type="journal article" date="2014" name="Int. J. Syst. Evol. Microbiol.">
        <title>Streptomyces hoynatensis sp. nov., isolated from deep marine sediment.</title>
        <authorList>
            <person name="Veyisoglu A."/>
            <person name="Sahin N."/>
        </authorList>
    </citation>
    <scope>NUCLEOTIDE SEQUENCE [LARGE SCALE GENOMIC DNA]</scope>
    <source>
        <strain evidence="6 7">KCTC 29097</strain>
    </source>
</reference>
<dbReference type="PANTHER" id="PTHR44196:SF1">
    <property type="entry name" value="DEHYDROGENASE_REDUCTASE SDR FAMILY MEMBER 7B"/>
    <property type="match status" value="1"/>
</dbReference>
<feature type="compositionally biased region" description="Low complexity" evidence="4">
    <location>
        <begin position="284"/>
        <end position="293"/>
    </location>
</feature>
<gene>
    <name evidence="6" type="ORF">D7294_26820</name>
</gene>
<organism evidence="6 7">
    <name type="scientific">Streptomyces hoynatensis</name>
    <dbReference type="NCBI Taxonomy" id="1141874"/>
    <lineage>
        <taxon>Bacteria</taxon>
        <taxon>Bacillati</taxon>
        <taxon>Actinomycetota</taxon>
        <taxon>Actinomycetes</taxon>
        <taxon>Kitasatosporales</taxon>
        <taxon>Streptomycetaceae</taxon>
        <taxon>Streptomyces</taxon>
    </lineage>
</organism>
<dbReference type="NCBIfam" id="NF004526">
    <property type="entry name" value="PRK05872.1"/>
    <property type="match status" value="1"/>
</dbReference>
<dbReference type="Gene3D" id="3.40.50.720">
    <property type="entry name" value="NAD(P)-binding Rossmann-like Domain"/>
    <property type="match status" value="1"/>
</dbReference>
<dbReference type="OrthoDB" id="3743899at2"/>
<feature type="region of interest" description="Disordered" evidence="4">
    <location>
        <begin position="269"/>
        <end position="332"/>
    </location>
</feature>
<dbReference type="PANTHER" id="PTHR44196">
    <property type="entry name" value="DEHYDROGENASE/REDUCTASE SDR FAMILY MEMBER 7B"/>
    <property type="match status" value="1"/>
</dbReference>
<evidence type="ECO:0000313" key="7">
    <source>
        <dbReference type="Proteomes" id="UP000272474"/>
    </source>
</evidence>
<name>A0A3A9YP62_9ACTN</name>
<dbReference type="CDD" id="cd05233">
    <property type="entry name" value="SDR_c"/>
    <property type="match status" value="1"/>
</dbReference>
<proteinExistence type="inferred from homology"/>
<dbReference type="InterPro" id="IPR020904">
    <property type="entry name" value="Sc_DH/Rdtase_CS"/>
</dbReference>
<evidence type="ECO:0000256" key="4">
    <source>
        <dbReference type="SAM" id="MobiDB-lite"/>
    </source>
</evidence>
<dbReference type="Pfam" id="PF00106">
    <property type="entry name" value="adh_short"/>
    <property type="match status" value="1"/>
</dbReference>
<dbReference type="EMBL" id="RBAL01000022">
    <property type="protein sequence ID" value="RKN37769.1"/>
    <property type="molecule type" value="Genomic_DNA"/>
</dbReference>
<feature type="compositionally biased region" description="Basic and acidic residues" evidence="4">
    <location>
        <begin position="308"/>
        <end position="322"/>
    </location>
</feature>
<evidence type="ECO:0000256" key="1">
    <source>
        <dbReference type="ARBA" id="ARBA00006484"/>
    </source>
</evidence>
<feature type="domain" description="Ketoreductase" evidence="5">
    <location>
        <begin position="8"/>
        <end position="187"/>
    </location>
</feature>
<sequence length="332" mass="34060">MSADLRGRVAVVTGAARGIGAALARELSARGATLALVGLEPDVLGRVAAGLPGPAGHWHADVTDTAAMTRVAREVDGRFGRVDVVVANAGVGAGGLFAETEDATWRRVVEVNVVGSAVTCRAFLPALRRGRGYFLQIASFAALAPAPLMTAYSASKAAVEAFAHSLRAEVAPDGVGVGVAYLSWTDTDMVRAADEEPALRELRARLPWPVNRTAPLGPAVRRLAAGIERRAVHVYAQPWLRAAVPVRWLLPAVTGGPLGRRELRRAAPALSRVSRRGLAGPGGAAAERAAQRPGGDGEFGGEGGPGRPRGDGEPGRGGEPDRGGGTGGRGAG</sequence>
<dbReference type="InterPro" id="IPR036291">
    <property type="entry name" value="NAD(P)-bd_dom_sf"/>
</dbReference>
<dbReference type="SMART" id="SM00822">
    <property type="entry name" value="PKS_KR"/>
    <property type="match status" value="1"/>
</dbReference>
<evidence type="ECO:0000313" key="6">
    <source>
        <dbReference type="EMBL" id="RKN37769.1"/>
    </source>
</evidence>
<dbReference type="GO" id="GO:0016491">
    <property type="term" value="F:oxidoreductase activity"/>
    <property type="evidence" value="ECO:0007669"/>
    <property type="project" value="UniProtKB-KW"/>
</dbReference>
<dbReference type="AlphaFoldDB" id="A0A3A9YP62"/>
<keyword evidence="7" id="KW-1185">Reference proteome</keyword>
<dbReference type="InterPro" id="IPR057326">
    <property type="entry name" value="KR_dom"/>
</dbReference>
<dbReference type="Proteomes" id="UP000272474">
    <property type="component" value="Unassembled WGS sequence"/>
</dbReference>
<dbReference type="PROSITE" id="PS00061">
    <property type="entry name" value="ADH_SHORT"/>
    <property type="match status" value="1"/>
</dbReference>
<accession>A0A3A9YP62</accession>